<evidence type="ECO:0000313" key="2">
    <source>
        <dbReference type="EMBL" id="KXT12180.1"/>
    </source>
</evidence>
<sequence>MPISTFSIQLEAIPSTLRPDRVSECCKEPTIEETRAMAGTRSSATKSGTKRKADDQSSPSSKSKRGRPAKDQKTLEETIKNGDEKEDVDEHFDDEMQDEMLQKEVAASEQASKPEAKTVDDSKTKGAEEGDKTETNGDNGALDRVKADANEEGKTSKSRDEETNGETAKRDAVVEDKKREEAQPSNVLEKGVIYFFTRGRVGVEDPDSVQDLQRSFFVLRPLPPGGKLTDGAVQDVGNNRLVALPKKVFPRNAKDRFMAFTEKAKVSMDTLKEEFFQGSSYSTQTTGTRHTPEVTPVGEGVYAITSTGGGQGTTHLAYMLTIPSAIGEVQKDLGLAEKGSFALSLKNPESSAPVNALPNAAEYSKEIIDEFRGRGWMPAVPKHLDYVNSSFLMIGEGDFEKSSNLDPAPKDEKDENKETPQEELEKLEGEDEHRVDNLKGDDTIFADLGVSSKDYPKVLTTW</sequence>
<dbReference type="AlphaFoldDB" id="A0A139IBV8"/>
<dbReference type="PANTHER" id="PTHR34776">
    <property type="entry name" value="F17F16.3 PROTEIN"/>
    <property type="match status" value="1"/>
</dbReference>
<evidence type="ECO:0000256" key="1">
    <source>
        <dbReference type="SAM" id="MobiDB-lite"/>
    </source>
</evidence>
<feature type="compositionally biased region" description="Basic and acidic residues" evidence="1">
    <location>
        <begin position="21"/>
        <end position="35"/>
    </location>
</feature>
<dbReference type="EMBL" id="LFZO01000161">
    <property type="protein sequence ID" value="KXT12180.1"/>
    <property type="molecule type" value="Genomic_DNA"/>
</dbReference>
<accession>A0A139IBV8</accession>
<feature type="compositionally biased region" description="Basic and acidic residues" evidence="1">
    <location>
        <begin position="68"/>
        <end position="83"/>
    </location>
</feature>
<reference evidence="2 3" key="1">
    <citation type="submission" date="2015-07" db="EMBL/GenBank/DDBJ databases">
        <title>Comparative genomics of the Sigatoka disease complex on banana suggests a link between parallel evolutionary changes in Pseudocercospora fijiensis and Pseudocercospora eumusae and increased virulence on the banana host.</title>
        <authorList>
            <person name="Chang T.-C."/>
            <person name="Salvucci A."/>
            <person name="Crous P.W."/>
            <person name="Stergiopoulos I."/>
        </authorList>
    </citation>
    <scope>NUCLEOTIDE SEQUENCE [LARGE SCALE GENOMIC DNA]</scope>
    <source>
        <strain evidence="2 3">CBS 116634</strain>
    </source>
</reference>
<feature type="region of interest" description="Disordered" evidence="1">
    <location>
        <begin position="398"/>
        <end position="441"/>
    </location>
</feature>
<organism evidence="2 3">
    <name type="scientific">Pseudocercospora musae</name>
    <dbReference type="NCBI Taxonomy" id="113226"/>
    <lineage>
        <taxon>Eukaryota</taxon>
        <taxon>Fungi</taxon>
        <taxon>Dikarya</taxon>
        <taxon>Ascomycota</taxon>
        <taxon>Pezizomycotina</taxon>
        <taxon>Dothideomycetes</taxon>
        <taxon>Dothideomycetidae</taxon>
        <taxon>Mycosphaerellales</taxon>
        <taxon>Mycosphaerellaceae</taxon>
        <taxon>Pseudocercospora</taxon>
    </lineage>
</organism>
<dbReference type="PANTHER" id="PTHR34776:SF1">
    <property type="entry name" value="F17F16.3 PROTEIN"/>
    <property type="match status" value="1"/>
</dbReference>
<dbReference type="Proteomes" id="UP000073492">
    <property type="component" value="Unassembled WGS sequence"/>
</dbReference>
<keyword evidence="3" id="KW-1185">Reference proteome</keyword>
<feature type="compositionally biased region" description="Acidic residues" evidence="1">
    <location>
        <begin position="84"/>
        <end position="98"/>
    </location>
</feature>
<feature type="compositionally biased region" description="Basic and acidic residues" evidence="1">
    <location>
        <begin position="112"/>
        <end position="182"/>
    </location>
</feature>
<dbReference type="OrthoDB" id="1028014at2759"/>
<name>A0A139IBV8_9PEZI</name>
<protein>
    <submittedName>
        <fullName evidence="2">Uncharacterized protein</fullName>
    </submittedName>
</protein>
<feature type="region of interest" description="Disordered" evidence="1">
    <location>
        <begin position="21"/>
        <end position="184"/>
    </location>
</feature>
<proteinExistence type="predicted"/>
<gene>
    <name evidence="2" type="ORF">AC579_3102</name>
</gene>
<comment type="caution">
    <text evidence="2">The sequence shown here is derived from an EMBL/GenBank/DDBJ whole genome shotgun (WGS) entry which is preliminary data.</text>
</comment>
<dbReference type="STRING" id="113226.A0A139IBV8"/>
<evidence type="ECO:0000313" key="3">
    <source>
        <dbReference type="Proteomes" id="UP000073492"/>
    </source>
</evidence>